<dbReference type="AlphaFoldDB" id="A0A0R1LX14"/>
<keyword evidence="4" id="KW-1185">Reference proteome</keyword>
<proteinExistence type="predicted"/>
<feature type="compositionally biased region" description="Polar residues" evidence="1">
    <location>
        <begin position="90"/>
        <end position="106"/>
    </location>
</feature>
<protein>
    <submittedName>
        <fullName evidence="3">Uncharacterized protein</fullName>
    </submittedName>
</protein>
<reference evidence="3 4" key="1">
    <citation type="journal article" date="2015" name="Genome Announc.">
        <title>Expanding the biotechnology potential of lactobacilli through comparative genomics of 213 strains and associated genera.</title>
        <authorList>
            <person name="Sun Z."/>
            <person name="Harris H.M."/>
            <person name="McCann A."/>
            <person name="Guo C."/>
            <person name="Argimon S."/>
            <person name="Zhang W."/>
            <person name="Yang X."/>
            <person name="Jeffery I.B."/>
            <person name="Cooney J.C."/>
            <person name="Kagawa T.F."/>
            <person name="Liu W."/>
            <person name="Song Y."/>
            <person name="Salvetti E."/>
            <person name="Wrobel A."/>
            <person name="Rasinkangas P."/>
            <person name="Parkhill J."/>
            <person name="Rea M.C."/>
            <person name="O'Sullivan O."/>
            <person name="Ritari J."/>
            <person name="Douillard F.P."/>
            <person name="Paul Ross R."/>
            <person name="Yang R."/>
            <person name="Briner A.E."/>
            <person name="Felis G.E."/>
            <person name="de Vos W.M."/>
            <person name="Barrangou R."/>
            <person name="Klaenhammer T.R."/>
            <person name="Caufield P.W."/>
            <person name="Cui Y."/>
            <person name="Zhang H."/>
            <person name="O'Toole P.W."/>
        </authorList>
    </citation>
    <scope>NUCLEOTIDE SEQUENCE [LARGE SCALE GENOMIC DNA]</scope>
    <source>
        <strain evidence="3 4">DSM 19909</strain>
    </source>
</reference>
<name>A0A0R1LX14_9LACO</name>
<evidence type="ECO:0000256" key="1">
    <source>
        <dbReference type="SAM" id="MobiDB-lite"/>
    </source>
</evidence>
<feature type="region of interest" description="Disordered" evidence="1">
    <location>
        <begin position="86"/>
        <end position="120"/>
    </location>
</feature>
<feature type="compositionally biased region" description="Basic and acidic residues" evidence="1">
    <location>
        <begin position="110"/>
        <end position="120"/>
    </location>
</feature>
<evidence type="ECO:0000313" key="4">
    <source>
        <dbReference type="Proteomes" id="UP000051160"/>
    </source>
</evidence>
<organism evidence="3 4">
    <name type="scientific">Secundilactobacillus odoratitofui DSM 19909 = JCM 15043</name>
    <dbReference type="NCBI Taxonomy" id="1423776"/>
    <lineage>
        <taxon>Bacteria</taxon>
        <taxon>Bacillati</taxon>
        <taxon>Bacillota</taxon>
        <taxon>Bacilli</taxon>
        <taxon>Lactobacillales</taxon>
        <taxon>Lactobacillaceae</taxon>
        <taxon>Secundilactobacillus</taxon>
    </lineage>
</organism>
<evidence type="ECO:0000313" key="3">
    <source>
        <dbReference type="EMBL" id="KRK96970.1"/>
    </source>
</evidence>
<comment type="caution">
    <text evidence="3">The sequence shown here is derived from an EMBL/GenBank/DDBJ whole genome shotgun (WGS) entry which is preliminary data.</text>
</comment>
<gene>
    <name evidence="3" type="ORF">FD04_GL001826</name>
</gene>
<keyword evidence="2" id="KW-1133">Transmembrane helix</keyword>
<keyword evidence="2" id="KW-0472">Membrane</keyword>
<dbReference type="Proteomes" id="UP000051160">
    <property type="component" value="Unassembled WGS sequence"/>
</dbReference>
<accession>A0A0R1LX14</accession>
<dbReference type="PATRIC" id="fig|1423776.4.peg.1849"/>
<feature type="transmembrane region" description="Helical" evidence="2">
    <location>
        <begin position="41"/>
        <end position="63"/>
    </location>
</feature>
<dbReference type="STRING" id="1423776.FD04_GL001826"/>
<feature type="transmembrane region" description="Helical" evidence="2">
    <location>
        <begin position="12"/>
        <end position="29"/>
    </location>
</feature>
<dbReference type="OrthoDB" id="2325917at2"/>
<evidence type="ECO:0000256" key="2">
    <source>
        <dbReference type="SAM" id="Phobius"/>
    </source>
</evidence>
<keyword evidence="2" id="KW-0812">Transmembrane</keyword>
<dbReference type="RefSeq" id="WP_054700645.1">
    <property type="nucleotide sequence ID" value="NZ_AZEE01000030.1"/>
</dbReference>
<sequence length="120" mass="14177">MFEKWQQLPKWFRDTMQIIVPMAILLIIYDLLAPQLTHQPYSINTIISFPFQVIGGFILVAIYNVIKIRSREKECAQKAEAQRIEKLRKQQQAKQHAENSQRNQAVKQHRPAEDHTNPRE</sequence>
<dbReference type="EMBL" id="AZEE01000030">
    <property type="protein sequence ID" value="KRK96970.1"/>
    <property type="molecule type" value="Genomic_DNA"/>
</dbReference>